<sequence>MNGHAGRARVLHAQLHLLDRQVVHDHDGRLVCKVDDLELAFDDEGRPYVTAILMGPLALGPRVGGVLGRLMAGAARLFGAGGEQAPPRIPMANVSHISSAVHVGGELERPALERWVRSRLIEPIPGARHENE</sequence>
<evidence type="ECO:0000313" key="1">
    <source>
        <dbReference type="EMBL" id="NJP94969.1"/>
    </source>
</evidence>
<accession>A0ABX1BGU6</accession>
<organism evidence="1 2">
    <name type="scientific">Nonomuraea composti</name>
    <dbReference type="NCBI Taxonomy" id="2720023"/>
    <lineage>
        <taxon>Bacteria</taxon>
        <taxon>Bacillati</taxon>
        <taxon>Actinomycetota</taxon>
        <taxon>Actinomycetes</taxon>
        <taxon>Streptosporangiales</taxon>
        <taxon>Streptosporangiaceae</taxon>
        <taxon>Nonomuraea</taxon>
    </lineage>
</organism>
<dbReference type="RefSeq" id="WP_168016264.1">
    <property type="nucleotide sequence ID" value="NZ_JAATEP010000033.1"/>
</dbReference>
<proteinExistence type="predicted"/>
<dbReference type="Proteomes" id="UP000696294">
    <property type="component" value="Unassembled WGS sequence"/>
</dbReference>
<comment type="caution">
    <text evidence="1">The sequence shown here is derived from an EMBL/GenBank/DDBJ whole genome shotgun (WGS) entry which is preliminary data.</text>
</comment>
<protein>
    <submittedName>
        <fullName evidence="1">Uncharacterized protein</fullName>
    </submittedName>
</protein>
<name>A0ABX1BGU6_9ACTN</name>
<keyword evidence="2" id="KW-1185">Reference proteome</keyword>
<evidence type="ECO:0000313" key="2">
    <source>
        <dbReference type="Proteomes" id="UP000696294"/>
    </source>
</evidence>
<reference evidence="1 2" key="1">
    <citation type="submission" date="2020-03" db="EMBL/GenBank/DDBJ databases">
        <title>WGS of actinomycetes isolated from Thailand.</title>
        <authorList>
            <person name="Thawai C."/>
        </authorList>
    </citation>
    <scope>NUCLEOTIDE SEQUENCE [LARGE SCALE GENOMIC DNA]</scope>
    <source>
        <strain evidence="1 2">FMUSA5-5</strain>
    </source>
</reference>
<gene>
    <name evidence="1" type="ORF">HCN51_36985</name>
</gene>
<dbReference type="EMBL" id="JAATEP010000033">
    <property type="protein sequence ID" value="NJP94969.1"/>
    <property type="molecule type" value="Genomic_DNA"/>
</dbReference>